<keyword evidence="2" id="KW-0732">Signal</keyword>
<proteinExistence type="predicted"/>
<dbReference type="AlphaFoldDB" id="A0A1X1E6G6"/>
<organism evidence="3 4">
    <name type="scientific">Mixta gaviniae</name>
    <dbReference type="NCBI Taxonomy" id="665914"/>
    <lineage>
        <taxon>Bacteria</taxon>
        <taxon>Pseudomonadati</taxon>
        <taxon>Pseudomonadota</taxon>
        <taxon>Gammaproteobacteria</taxon>
        <taxon>Enterobacterales</taxon>
        <taxon>Erwiniaceae</taxon>
        <taxon>Mixta</taxon>
    </lineage>
</organism>
<dbReference type="RefSeq" id="WP_104956307.1">
    <property type="nucleotide sequence ID" value="NZ_CP026377.1"/>
</dbReference>
<feature type="signal peptide" evidence="2">
    <location>
        <begin position="1"/>
        <end position="19"/>
    </location>
</feature>
<reference evidence="3 4" key="1">
    <citation type="submission" date="2018-01" db="EMBL/GenBank/DDBJ databases">
        <title>Complete and assembled Genome of Pantoea gaviniae DSM22758T.</title>
        <authorList>
            <person name="Stevens M.J.A."/>
            <person name="Zurfluh K."/>
            <person name="Stephan R."/>
        </authorList>
    </citation>
    <scope>NUCLEOTIDE SEQUENCE [LARGE SCALE GENOMIC DNA]</scope>
    <source>
        <strain evidence="3 4">DSM 22758</strain>
    </source>
</reference>
<name>A0A1X1E6G6_9GAMM</name>
<dbReference type="KEGG" id="pgz:C2E15_04480"/>
<feature type="region of interest" description="Disordered" evidence="1">
    <location>
        <begin position="141"/>
        <end position="161"/>
    </location>
</feature>
<gene>
    <name evidence="3" type="ORF">C2E15_04480</name>
</gene>
<evidence type="ECO:0000256" key="1">
    <source>
        <dbReference type="SAM" id="MobiDB-lite"/>
    </source>
</evidence>
<accession>A0A1X1E6G6</accession>
<dbReference type="EMBL" id="CP026377">
    <property type="protein sequence ID" value="AUX92411.1"/>
    <property type="molecule type" value="Genomic_DNA"/>
</dbReference>
<sequence>MKPSIIAVTLISLTSVAAASTQSDDVIGGENIKFIYNVSNINKEETYLNLRAISDTALCTSTGLLMAKVGLDNKEMEMRVNNLIGAIGLRKQMGEALLSPEQCASGVAAAAEYVKRKESKDAANAFTHKIWEMQTLEKSLESMSGKSHRAGMDESFKDANS</sequence>
<evidence type="ECO:0000313" key="4">
    <source>
        <dbReference type="Proteomes" id="UP000238365"/>
    </source>
</evidence>
<feature type="chain" id="PRO_5013162848" evidence="2">
    <location>
        <begin position="20"/>
        <end position="161"/>
    </location>
</feature>
<protein>
    <submittedName>
        <fullName evidence="3">Uncharacterized protein</fullName>
    </submittedName>
</protein>
<dbReference type="Proteomes" id="UP000238365">
    <property type="component" value="Chromosome"/>
</dbReference>
<evidence type="ECO:0000256" key="2">
    <source>
        <dbReference type="SAM" id="SignalP"/>
    </source>
</evidence>
<feature type="compositionally biased region" description="Basic and acidic residues" evidence="1">
    <location>
        <begin position="150"/>
        <end position="161"/>
    </location>
</feature>
<keyword evidence="4" id="KW-1185">Reference proteome</keyword>
<evidence type="ECO:0000313" key="3">
    <source>
        <dbReference type="EMBL" id="AUX92411.1"/>
    </source>
</evidence>